<sequence>MFMELQDGDVSEMLYLSDSGEDKSDSQYLLLNPELTNFYELMQLELIKYKPKTNPGHDCLFKVRPIVDLLQEDLMRTEPEERQSINEQIIPFMQRLLCSCISQTSCTSGVQSIYLSWK</sequence>
<comment type="caution">
    <text evidence="1">The sequence shown here is derived from an EMBL/GenBank/DDBJ whole genome shotgun (WGS) entry which is preliminary data.</text>
</comment>
<protein>
    <submittedName>
        <fullName evidence="1">Uncharacterized protein</fullName>
    </submittedName>
</protein>
<proteinExistence type="predicted"/>
<dbReference type="AlphaFoldDB" id="A0AA88HYT8"/>
<dbReference type="Proteomes" id="UP001187531">
    <property type="component" value="Unassembled WGS sequence"/>
</dbReference>
<evidence type="ECO:0000313" key="1">
    <source>
        <dbReference type="EMBL" id="KAK2719663.1"/>
    </source>
</evidence>
<gene>
    <name evidence="1" type="ORF">QYM36_005221</name>
</gene>
<evidence type="ECO:0000313" key="2">
    <source>
        <dbReference type="Proteomes" id="UP001187531"/>
    </source>
</evidence>
<reference evidence="1" key="1">
    <citation type="submission" date="2023-07" db="EMBL/GenBank/DDBJ databases">
        <title>Chromosome-level genome assembly of Artemia franciscana.</title>
        <authorList>
            <person name="Jo E."/>
        </authorList>
    </citation>
    <scope>NUCLEOTIDE SEQUENCE</scope>
    <source>
        <tissue evidence="1">Whole body</tissue>
    </source>
</reference>
<keyword evidence="2" id="KW-1185">Reference proteome</keyword>
<accession>A0AA88HYT8</accession>
<organism evidence="1 2">
    <name type="scientific">Artemia franciscana</name>
    <name type="common">Brine shrimp</name>
    <name type="synonym">Artemia sanfranciscana</name>
    <dbReference type="NCBI Taxonomy" id="6661"/>
    <lineage>
        <taxon>Eukaryota</taxon>
        <taxon>Metazoa</taxon>
        <taxon>Ecdysozoa</taxon>
        <taxon>Arthropoda</taxon>
        <taxon>Crustacea</taxon>
        <taxon>Branchiopoda</taxon>
        <taxon>Anostraca</taxon>
        <taxon>Artemiidae</taxon>
        <taxon>Artemia</taxon>
    </lineage>
</organism>
<dbReference type="EMBL" id="JAVRJZ010000008">
    <property type="protein sequence ID" value="KAK2719663.1"/>
    <property type="molecule type" value="Genomic_DNA"/>
</dbReference>
<name>A0AA88HYT8_ARTSF</name>